<proteinExistence type="inferred from homology"/>
<dbReference type="PANTHER" id="PTHR11802:SF394">
    <property type="entry name" value="CARBOXYPEPTIDASE"/>
    <property type="match status" value="1"/>
</dbReference>
<sequence length="186" mass="20317">MAVLLAEQGRCASTEQTRCSEEAAVKLAAPQGEKQTELMGGWLGDVVLRAPNSPVAGPGCSSLYGAIQELGPFLIQKGKPELHRNPQAWNNEANLLFLESPAGVGFSYTNTISQFGDALAAHDMFEFLVGWFKKFPNFKRQEFYIAGESYAGHQVPQLADKILAMNKGRHRINLKGIMIGNPALVR</sequence>
<dbReference type="GO" id="GO:0006508">
    <property type="term" value="P:proteolysis"/>
    <property type="evidence" value="ECO:0007669"/>
    <property type="project" value="UniProtKB-KW"/>
</dbReference>
<dbReference type="EMBL" id="BQKI01000005">
    <property type="protein sequence ID" value="GJM95397.1"/>
    <property type="molecule type" value="Genomic_DNA"/>
</dbReference>
<dbReference type="GO" id="GO:0005773">
    <property type="term" value="C:vacuole"/>
    <property type="evidence" value="ECO:0007669"/>
    <property type="project" value="TreeGrafter"/>
</dbReference>
<keyword evidence="2" id="KW-0378">Hydrolase</keyword>
<protein>
    <recommendedName>
        <fullName evidence="2">Carboxypeptidase</fullName>
        <ecNumber evidence="2">3.4.16.-</ecNumber>
    </recommendedName>
</protein>
<dbReference type="PRINTS" id="PR00724">
    <property type="entry name" value="CRBOXYPTASEC"/>
</dbReference>
<dbReference type="SUPFAM" id="SSF53474">
    <property type="entry name" value="alpha/beta-Hydrolases"/>
    <property type="match status" value="1"/>
</dbReference>
<comment type="caution">
    <text evidence="3">The sequence shown here is derived from an EMBL/GenBank/DDBJ whole genome shotgun (WGS) entry which is preliminary data.</text>
</comment>
<gene>
    <name evidence="3" type="primary">ga12128</name>
    <name evidence="3" type="ORF">PR202_ga12128</name>
</gene>
<dbReference type="Pfam" id="PF00450">
    <property type="entry name" value="Peptidase_S10"/>
    <property type="match status" value="1"/>
</dbReference>
<dbReference type="Proteomes" id="UP001054889">
    <property type="component" value="Unassembled WGS sequence"/>
</dbReference>
<evidence type="ECO:0000313" key="4">
    <source>
        <dbReference type="Proteomes" id="UP001054889"/>
    </source>
</evidence>
<keyword evidence="2" id="KW-0645">Protease</keyword>
<reference evidence="3" key="1">
    <citation type="journal article" date="2018" name="DNA Res.">
        <title>Multiple hybrid de novo genome assembly of finger millet, an orphan allotetraploid crop.</title>
        <authorList>
            <person name="Hatakeyama M."/>
            <person name="Aluri S."/>
            <person name="Balachadran M.T."/>
            <person name="Sivarajan S.R."/>
            <person name="Patrignani A."/>
            <person name="Gruter S."/>
            <person name="Poveda L."/>
            <person name="Shimizu-Inatsugi R."/>
            <person name="Baeten J."/>
            <person name="Francoijs K.J."/>
            <person name="Nataraja K.N."/>
            <person name="Reddy Y.A.N."/>
            <person name="Phadnis S."/>
            <person name="Ravikumar R.L."/>
            <person name="Schlapbach R."/>
            <person name="Sreeman S.M."/>
            <person name="Shimizu K.K."/>
        </authorList>
    </citation>
    <scope>NUCLEOTIDE SEQUENCE</scope>
</reference>
<keyword evidence="2" id="KW-0121">Carboxypeptidase</keyword>
<comment type="similarity">
    <text evidence="1 2">Belongs to the peptidase S10 family.</text>
</comment>
<name>A0AAV5CB97_ELECO</name>
<dbReference type="InterPro" id="IPR029058">
    <property type="entry name" value="AB_hydrolase_fold"/>
</dbReference>
<dbReference type="Gene3D" id="3.40.50.1820">
    <property type="entry name" value="alpha/beta hydrolase"/>
    <property type="match status" value="1"/>
</dbReference>
<keyword evidence="4" id="KW-1185">Reference proteome</keyword>
<evidence type="ECO:0000256" key="1">
    <source>
        <dbReference type="ARBA" id="ARBA00009431"/>
    </source>
</evidence>
<organism evidence="3 4">
    <name type="scientific">Eleusine coracana subsp. coracana</name>
    <dbReference type="NCBI Taxonomy" id="191504"/>
    <lineage>
        <taxon>Eukaryota</taxon>
        <taxon>Viridiplantae</taxon>
        <taxon>Streptophyta</taxon>
        <taxon>Embryophyta</taxon>
        <taxon>Tracheophyta</taxon>
        <taxon>Spermatophyta</taxon>
        <taxon>Magnoliopsida</taxon>
        <taxon>Liliopsida</taxon>
        <taxon>Poales</taxon>
        <taxon>Poaceae</taxon>
        <taxon>PACMAD clade</taxon>
        <taxon>Chloridoideae</taxon>
        <taxon>Cynodonteae</taxon>
        <taxon>Eleusininae</taxon>
        <taxon>Eleusine</taxon>
    </lineage>
</organism>
<dbReference type="EC" id="3.4.16.-" evidence="2"/>
<dbReference type="AlphaFoldDB" id="A0AAV5CB97"/>
<dbReference type="InterPro" id="IPR018202">
    <property type="entry name" value="Ser_caboxypep_ser_AS"/>
</dbReference>
<evidence type="ECO:0000313" key="3">
    <source>
        <dbReference type="EMBL" id="GJM95397.1"/>
    </source>
</evidence>
<dbReference type="GO" id="GO:0004185">
    <property type="term" value="F:serine-type carboxypeptidase activity"/>
    <property type="evidence" value="ECO:0007669"/>
    <property type="project" value="UniProtKB-UniRule"/>
</dbReference>
<evidence type="ECO:0000256" key="2">
    <source>
        <dbReference type="RuleBase" id="RU361156"/>
    </source>
</evidence>
<dbReference type="PANTHER" id="PTHR11802">
    <property type="entry name" value="SERINE PROTEASE FAMILY S10 SERINE CARBOXYPEPTIDASE"/>
    <property type="match status" value="1"/>
</dbReference>
<dbReference type="InterPro" id="IPR001563">
    <property type="entry name" value="Peptidase_S10"/>
</dbReference>
<reference evidence="3" key="2">
    <citation type="submission" date="2021-12" db="EMBL/GenBank/DDBJ databases">
        <title>Resequencing data analysis of finger millet.</title>
        <authorList>
            <person name="Hatakeyama M."/>
            <person name="Aluri S."/>
            <person name="Balachadran M.T."/>
            <person name="Sivarajan S.R."/>
            <person name="Poveda L."/>
            <person name="Shimizu-Inatsugi R."/>
            <person name="Schlapbach R."/>
            <person name="Sreeman S.M."/>
            <person name="Shimizu K.K."/>
        </authorList>
    </citation>
    <scope>NUCLEOTIDE SEQUENCE</scope>
</reference>
<dbReference type="PROSITE" id="PS00131">
    <property type="entry name" value="CARBOXYPEPT_SER_SER"/>
    <property type="match status" value="1"/>
</dbReference>
<accession>A0AAV5CB97</accession>